<proteinExistence type="predicted"/>
<sequence>MASETATTRLIKTAIAGVILLALFASWLAMEWTGREPDSLILLGAVAIAIGAGYYLWDDAMSDGVQAVGDLQGEDGGDSQED</sequence>
<name>A0A1I6RDM0_9EURY</name>
<dbReference type="EMBL" id="FOZS01000002">
    <property type="protein sequence ID" value="SFS62792.1"/>
    <property type="molecule type" value="Genomic_DNA"/>
</dbReference>
<keyword evidence="1" id="KW-0472">Membrane</keyword>
<evidence type="ECO:0000313" key="3">
    <source>
        <dbReference type="Proteomes" id="UP000199199"/>
    </source>
</evidence>
<evidence type="ECO:0000256" key="1">
    <source>
        <dbReference type="SAM" id="Phobius"/>
    </source>
</evidence>
<keyword evidence="1" id="KW-1133">Transmembrane helix</keyword>
<evidence type="ECO:0000313" key="2">
    <source>
        <dbReference type="EMBL" id="SFS62792.1"/>
    </source>
</evidence>
<keyword evidence="3" id="KW-1185">Reference proteome</keyword>
<organism evidence="2 3">
    <name type="scientific">Halostagnicola kamekurae</name>
    <dbReference type="NCBI Taxonomy" id="619731"/>
    <lineage>
        <taxon>Archaea</taxon>
        <taxon>Methanobacteriati</taxon>
        <taxon>Methanobacteriota</taxon>
        <taxon>Stenosarchaea group</taxon>
        <taxon>Halobacteria</taxon>
        <taxon>Halobacteriales</taxon>
        <taxon>Natrialbaceae</taxon>
        <taxon>Halostagnicola</taxon>
    </lineage>
</organism>
<gene>
    <name evidence="2" type="ORF">SAMN04488556_1722</name>
</gene>
<dbReference type="AlphaFoldDB" id="A0A1I6RDM0"/>
<dbReference type="Proteomes" id="UP000199199">
    <property type="component" value="Unassembled WGS sequence"/>
</dbReference>
<protein>
    <submittedName>
        <fullName evidence="2">Uncharacterized protein</fullName>
    </submittedName>
</protein>
<reference evidence="3" key="1">
    <citation type="submission" date="2016-10" db="EMBL/GenBank/DDBJ databases">
        <authorList>
            <person name="Varghese N."/>
            <person name="Submissions S."/>
        </authorList>
    </citation>
    <scope>NUCLEOTIDE SEQUENCE [LARGE SCALE GENOMIC DNA]</scope>
    <source>
        <strain evidence="3">DSM 22427</strain>
    </source>
</reference>
<feature type="transmembrane region" description="Helical" evidence="1">
    <location>
        <begin position="40"/>
        <end position="57"/>
    </location>
</feature>
<feature type="transmembrane region" description="Helical" evidence="1">
    <location>
        <begin position="6"/>
        <end position="28"/>
    </location>
</feature>
<keyword evidence="1" id="KW-0812">Transmembrane</keyword>
<accession>A0A1I6RDM0</accession>